<evidence type="ECO:0000256" key="3">
    <source>
        <dbReference type="ARBA" id="ARBA00023125"/>
    </source>
</evidence>
<dbReference type="GO" id="GO:0000981">
    <property type="term" value="F:DNA-binding transcription factor activity, RNA polymerase II-specific"/>
    <property type="evidence" value="ECO:0007669"/>
    <property type="project" value="InterPro"/>
</dbReference>
<dbReference type="InterPro" id="IPR036864">
    <property type="entry name" value="Zn2-C6_fun-type_DNA-bd_sf"/>
</dbReference>
<evidence type="ECO:0000313" key="9">
    <source>
        <dbReference type="Proteomes" id="UP000177622"/>
    </source>
</evidence>
<dbReference type="GeneID" id="34574599"/>
<accession>A0A1F5LP92</accession>
<gene>
    <name evidence="8" type="ORF">PENARI_c005G07644</name>
</gene>
<evidence type="ECO:0000256" key="1">
    <source>
        <dbReference type="ARBA" id="ARBA00022723"/>
    </source>
</evidence>
<feature type="compositionally biased region" description="Basic and acidic residues" evidence="6">
    <location>
        <begin position="66"/>
        <end position="79"/>
    </location>
</feature>
<dbReference type="Pfam" id="PF04082">
    <property type="entry name" value="Fungal_trans"/>
    <property type="match status" value="1"/>
</dbReference>
<comment type="caution">
    <text evidence="8">The sequence shown here is derived from an EMBL/GenBank/DDBJ whole genome shotgun (WGS) entry which is preliminary data.</text>
</comment>
<dbReference type="Pfam" id="PF00172">
    <property type="entry name" value="Zn_clus"/>
    <property type="match status" value="1"/>
</dbReference>
<organism evidence="8 9">
    <name type="scientific">Penicillium arizonense</name>
    <dbReference type="NCBI Taxonomy" id="1835702"/>
    <lineage>
        <taxon>Eukaryota</taxon>
        <taxon>Fungi</taxon>
        <taxon>Dikarya</taxon>
        <taxon>Ascomycota</taxon>
        <taxon>Pezizomycotina</taxon>
        <taxon>Eurotiomycetes</taxon>
        <taxon>Eurotiomycetidae</taxon>
        <taxon>Eurotiales</taxon>
        <taxon>Aspergillaceae</taxon>
        <taxon>Penicillium</taxon>
    </lineage>
</organism>
<evidence type="ECO:0000256" key="2">
    <source>
        <dbReference type="ARBA" id="ARBA00023015"/>
    </source>
</evidence>
<keyword evidence="5" id="KW-0539">Nucleus</keyword>
<dbReference type="PROSITE" id="PS00463">
    <property type="entry name" value="ZN2_CY6_FUNGAL_1"/>
    <property type="match status" value="1"/>
</dbReference>
<dbReference type="PANTHER" id="PTHR46910:SF1">
    <property type="entry name" value="MISCELLANEOUS ZN(II)2CYS6 TRANSCRIPTION FACTOR (EUROFUNG)-RELATED"/>
    <property type="match status" value="1"/>
</dbReference>
<dbReference type="InterPro" id="IPR001138">
    <property type="entry name" value="Zn2Cys6_DnaBD"/>
</dbReference>
<evidence type="ECO:0000259" key="7">
    <source>
        <dbReference type="PROSITE" id="PS50048"/>
    </source>
</evidence>
<dbReference type="Proteomes" id="UP000177622">
    <property type="component" value="Unassembled WGS sequence"/>
</dbReference>
<evidence type="ECO:0000256" key="6">
    <source>
        <dbReference type="SAM" id="MobiDB-lite"/>
    </source>
</evidence>
<evidence type="ECO:0000256" key="4">
    <source>
        <dbReference type="ARBA" id="ARBA00023163"/>
    </source>
</evidence>
<feature type="region of interest" description="Disordered" evidence="6">
    <location>
        <begin position="722"/>
        <end position="755"/>
    </location>
</feature>
<evidence type="ECO:0000256" key="5">
    <source>
        <dbReference type="ARBA" id="ARBA00023242"/>
    </source>
</evidence>
<keyword evidence="9" id="KW-1185">Reference proteome</keyword>
<protein>
    <recommendedName>
        <fullName evidence="7">Zn(2)-C6 fungal-type domain-containing protein</fullName>
    </recommendedName>
</protein>
<proteinExistence type="predicted"/>
<sequence length="799" mass="87639">MPLPGQSGSLPPSTDTGAHAEPGPSAAGGASTQSKPIRLALACNQCRKRKVRCDAQQPKCRNCRLRGDLCKTSDPRKPDNSSAVRRRATKRWQPKARQEVALTLAPVHRSPATVSPALAALDVVSSINSVLNPTVPAAHSHVDQASPDVGRIAKNSAIPGASASPAVSTRTNQTDRLGEDHFSWQSRAYQESTAAHMQEAAPGHDITTRVAAEIPVTPEDDVNADSSGRIKHLGASSVHCLFNFIDLHLARYGFSPAAPLLGHGVPTEEFPMPLIPKLPLLPDRQSLSTYVDAFFSRLWPIFPVIDKVNFETDISTIETLQAAGHEIWQEKANLTHVPSLASAYAVISLGMNETSDDLDLSFEYLTASHSLHGHLTAIPHFKSVQSLFLLCLALRAVANDSQAWQIIGHAVRMAQSIGLHKLDAPFSAEGPTLGSDPESLHQRLWWSCFALEKLTQLECGRPSILDRRYDSLQFYFPVGDIPGQPVPYFRAWIALSSIMGRISNRLYSHRFLGGSAEMLGEVMRLDQELLEWAESLPALLKPWNTSTDYATLECRIVSTFLSQQYYHSQLSVMRFAIIFPQKSIEIEVMKNKDKLPSHSRLLDGASICASAARSIVTQSLQLADIGLRSTLLAAPPTYLAAVVLALSALRQPHSRLVRSDVELLASATEFVEAWYVHRGLGHAFTQTCTQLRERVISIFQRPDGSIRRLTMESSAGYWAQPISGRHQQPGVTGSNDHSLLSGDQAPRRSSQALEETDVANHSVDLFGNFDFEDLWTMTDLGFRAYDENSSIANVVPFQA</sequence>
<dbReference type="PANTHER" id="PTHR46910">
    <property type="entry name" value="TRANSCRIPTION FACTOR PDR1"/>
    <property type="match status" value="1"/>
</dbReference>
<keyword evidence="1" id="KW-0479">Metal-binding</keyword>
<dbReference type="CDD" id="cd12148">
    <property type="entry name" value="fungal_TF_MHR"/>
    <property type="match status" value="1"/>
</dbReference>
<keyword evidence="3" id="KW-0238">DNA-binding</keyword>
<evidence type="ECO:0000313" key="8">
    <source>
        <dbReference type="EMBL" id="OGE54937.1"/>
    </source>
</evidence>
<feature type="region of interest" description="Disordered" evidence="6">
    <location>
        <begin position="1"/>
        <end position="33"/>
    </location>
</feature>
<keyword evidence="2" id="KW-0805">Transcription regulation</keyword>
<feature type="compositionally biased region" description="Low complexity" evidence="6">
    <location>
        <begin position="1"/>
        <end position="31"/>
    </location>
</feature>
<dbReference type="SMART" id="SM00906">
    <property type="entry name" value="Fungal_trans"/>
    <property type="match status" value="1"/>
</dbReference>
<dbReference type="Gene3D" id="4.10.240.10">
    <property type="entry name" value="Zn(2)-C6 fungal-type DNA-binding domain"/>
    <property type="match status" value="1"/>
</dbReference>
<dbReference type="OrthoDB" id="39175at2759"/>
<dbReference type="RefSeq" id="XP_022490367.1">
    <property type="nucleotide sequence ID" value="XM_022629865.1"/>
</dbReference>
<dbReference type="InterPro" id="IPR050987">
    <property type="entry name" value="AtrR-like"/>
</dbReference>
<dbReference type="InterPro" id="IPR007219">
    <property type="entry name" value="XnlR_reg_dom"/>
</dbReference>
<dbReference type="PROSITE" id="PS50048">
    <property type="entry name" value="ZN2_CY6_FUNGAL_2"/>
    <property type="match status" value="1"/>
</dbReference>
<keyword evidence="4" id="KW-0804">Transcription</keyword>
<reference evidence="8 9" key="1">
    <citation type="journal article" date="2016" name="Sci. Rep.">
        <title>Penicillium arizonense, a new, genome sequenced fungal species, reveals a high chemical diversity in secreted metabolites.</title>
        <authorList>
            <person name="Grijseels S."/>
            <person name="Nielsen J.C."/>
            <person name="Randelovic M."/>
            <person name="Nielsen J."/>
            <person name="Nielsen K.F."/>
            <person name="Workman M."/>
            <person name="Frisvad J.C."/>
        </authorList>
    </citation>
    <scope>NUCLEOTIDE SEQUENCE [LARGE SCALE GENOMIC DNA]</scope>
    <source>
        <strain evidence="8 9">CBS 141311</strain>
    </source>
</reference>
<dbReference type="EMBL" id="LXJU01000005">
    <property type="protein sequence ID" value="OGE54937.1"/>
    <property type="molecule type" value="Genomic_DNA"/>
</dbReference>
<dbReference type="AlphaFoldDB" id="A0A1F5LP92"/>
<dbReference type="STRING" id="1835702.A0A1F5LP92"/>
<feature type="domain" description="Zn(2)-C6 fungal-type" evidence="7">
    <location>
        <begin position="42"/>
        <end position="72"/>
    </location>
</feature>
<dbReference type="GO" id="GO:0003677">
    <property type="term" value="F:DNA binding"/>
    <property type="evidence" value="ECO:0007669"/>
    <property type="project" value="UniProtKB-KW"/>
</dbReference>
<feature type="region of interest" description="Disordered" evidence="6">
    <location>
        <begin position="66"/>
        <end position="91"/>
    </location>
</feature>
<dbReference type="GO" id="GO:0008270">
    <property type="term" value="F:zinc ion binding"/>
    <property type="evidence" value="ECO:0007669"/>
    <property type="project" value="InterPro"/>
</dbReference>
<dbReference type="SMART" id="SM00066">
    <property type="entry name" value="GAL4"/>
    <property type="match status" value="1"/>
</dbReference>
<feature type="compositionally biased region" description="Polar residues" evidence="6">
    <location>
        <begin position="725"/>
        <end position="738"/>
    </location>
</feature>
<name>A0A1F5LP92_PENAI</name>
<dbReference type="SUPFAM" id="SSF57701">
    <property type="entry name" value="Zn2/Cys6 DNA-binding domain"/>
    <property type="match status" value="1"/>
</dbReference>
<dbReference type="GO" id="GO:0006351">
    <property type="term" value="P:DNA-templated transcription"/>
    <property type="evidence" value="ECO:0007669"/>
    <property type="project" value="InterPro"/>
</dbReference>
<dbReference type="CDD" id="cd00067">
    <property type="entry name" value="GAL4"/>
    <property type="match status" value="1"/>
</dbReference>